<comment type="caution">
    <text evidence="2">The sequence shown here is derived from an EMBL/GenBank/DDBJ whole genome shotgun (WGS) entry which is preliminary data.</text>
</comment>
<dbReference type="PANTHER" id="PTHR43736:SF1">
    <property type="entry name" value="DIHYDRONEOPTERIN TRIPHOSPHATE DIPHOSPHATASE"/>
    <property type="match status" value="1"/>
</dbReference>
<evidence type="ECO:0000313" key="3">
    <source>
        <dbReference type="Proteomes" id="UP000177346"/>
    </source>
</evidence>
<accession>A0A1F5XH02</accession>
<dbReference type="InterPro" id="IPR015797">
    <property type="entry name" value="NUDIX_hydrolase-like_dom_sf"/>
</dbReference>
<dbReference type="Gene3D" id="3.90.79.10">
    <property type="entry name" value="Nucleoside Triphosphate Pyrophosphohydrolase"/>
    <property type="match status" value="1"/>
</dbReference>
<dbReference type="SUPFAM" id="SSF55811">
    <property type="entry name" value="Nudix"/>
    <property type="match status" value="1"/>
</dbReference>
<proteinExistence type="predicted"/>
<dbReference type="EMBL" id="MFIF01000006">
    <property type="protein sequence ID" value="OGF87222.1"/>
    <property type="molecule type" value="Genomic_DNA"/>
</dbReference>
<dbReference type="Pfam" id="PF00293">
    <property type="entry name" value="NUDIX"/>
    <property type="match status" value="1"/>
</dbReference>
<organism evidence="2 3">
    <name type="scientific">Candidatus Giovannonibacteria bacterium RIFCSPLOWO2_01_FULL_46_32</name>
    <dbReference type="NCBI Taxonomy" id="1798353"/>
    <lineage>
        <taxon>Bacteria</taxon>
        <taxon>Candidatus Giovannoniibacteriota</taxon>
    </lineage>
</organism>
<evidence type="ECO:0000259" key="1">
    <source>
        <dbReference type="PROSITE" id="PS51462"/>
    </source>
</evidence>
<dbReference type="InterPro" id="IPR000086">
    <property type="entry name" value="NUDIX_hydrolase_dom"/>
</dbReference>
<dbReference type="Proteomes" id="UP000177346">
    <property type="component" value="Unassembled WGS sequence"/>
</dbReference>
<protein>
    <recommendedName>
        <fullName evidence="1">Nudix hydrolase domain-containing protein</fullName>
    </recommendedName>
</protein>
<feature type="domain" description="Nudix hydrolase" evidence="1">
    <location>
        <begin position="21"/>
        <end position="154"/>
    </location>
</feature>
<dbReference type="AlphaFoldDB" id="A0A1F5XH02"/>
<dbReference type="PROSITE" id="PS51462">
    <property type="entry name" value="NUDIX"/>
    <property type="match status" value="1"/>
</dbReference>
<reference evidence="2 3" key="1">
    <citation type="journal article" date="2016" name="Nat. Commun.">
        <title>Thousands of microbial genomes shed light on interconnected biogeochemical processes in an aquifer system.</title>
        <authorList>
            <person name="Anantharaman K."/>
            <person name="Brown C.T."/>
            <person name="Hug L.A."/>
            <person name="Sharon I."/>
            <person name="Castelle C.J."/>
            <person name="Probst A.J."/>
            <person name="Thomas B.C."/>
            <person name="Singh A."/>
            <person name="Wilkins M.J."/>
            <person name="Karaoz U."/>
            <person name="Brodie E.L."/>
            <person name="Williams K.H."/>
            <person name="Hubbard S.S."/>
            <person name="Banfield J.F."/>
        </authorList>
    </citation>
    <scope>NUCLEOTIDE SEQUENCE [LARGE SCALE GENOMIC DNA]</scope>
</reference>
<name>A0A1F5XH02_9BACT</name>
<gene>
    <name evidence="2" type="ORF">A3B19_03225</name>
</gene>
<evidence type="ECO:0000313" key="2">
    <source>
        <dbReference type="EMBL" id="OGF87222.1"/>
    </source>
</evidence>
<dbReference type="PANTHER" id="PTHR43736">
    <property type="entry name" value="ADP-RIBOSE PYROPHOSPHATASE"/>
    <property type="match status" value="1"/>
</dbReference>
<sequence>MKNKIPKFKVKPGQVDFTKARLAPVINCVVMHKNKILVVERNKNLNFYPGYWNGISGFLDDKKSLEEKVRDELREELGIAREKIKKIRLGEIFDQEEPKYKKTWIVHPVLVDVATDKVKLDWEARNYKWIKVAEAKKLKLLPGFDKVLEKLFAR</sequence>